<evidence type="ECO:0000313" key="4">
    <source>
        <dbReference type="EMBL" id="SZX74793.1"/>
    </source>
</evidence>
<keyword evidence="5" id="KW-1185">Reference proteome</keyword>
<feature type="compositionally biased region" description="Low complexity" evidence="1">
    <location>
        <begin position="268"/>
        <end position="281"/>
    </location>
</feature>
<dbReference type="Proteomes" id="UP000256970">
    <property type="component" value="Unassembled WGS sequence"/>
</dbReference>
<dbReference type="PANTHER" id="PTHR34180">
    <property type="entry name" value="PEPTIDASE C45"/>
    <property type="match status" value="1"/>
</dbReference>
<evidence type="ECO:0000259" key="3">
    <source>
        <dbReference type="Pfam" id="PF03417"/>
    </source>
</evidence>
<organism evidence="4 5">
    <name type="scientific">Tetradesmus obliquus</name>
    <name type="common">Green alga</name>
    <name type="synonym">Acutodesmus obliquus</name>
    <dbReference type="NCBI Taxonomy" id="3088"/>
    <lineage>
        <taxon>Eukaryota</taxon>
        <taxon>Viridiplantae</taxon>
        <taxon>Chlorophyta</taxon>
        <taxon>core chlorophytes</taxon>
        <taxon>Chlorophyceae</taxon>
        <taxon>CS clade</taxon>
        <taxon>Sphaeropleales</taxon>
        <taxon>Scenedesmaceae</taxon>
        <taxon>Tetradesmus</taxon>
    </lineage>
</organism>
<dbReference type="InterPro" id="IPR047794">
    <property type="entry name" value="C45_proenzyme-like"/>
</dbReference>
<dbReference type="AlphaFoldDB" id="A0A383WC43"/>
<evidence type="ECO:0000256" key="1">
    <source>
        <dbReference type="SAM" id="MobiDB-lite"/>
    </source>
</evidence>
<feature type="compositionally biased region" description="Polar residues" evidence="1">
    <location>
        <begin position="226"/>
        <end position="245"/>
    </location>
</feature>
<accession>A0A383WC43</accession>
<feature type="domain" description="Peptidase C45 hydrolase" evidence="3">
    <location>
        <begin position="284"/>
        <end position="477"/>
    </location>
</feature>
<feature type="region of interest" description="Disordered" evidence="1">
    <location>
        <begin position="139"/>
        <end position="178"/>
    </location>
</feature>
<dbReference type="Pfam" id="PF03417">
    <property type="entry name" value="AAT"/>
    <property type="match status" value="1"/>
</dbReference>
<gene>
    <name evidence="4" type="ORF">BQ4739_LOCUS15111</name>
</gene>
<feature type="chain" id="PRO_5016772716" description="Peptidase C45 hydrolase domain-containing protein" evidence="2">
    <location>
        <begin position="16"/>
        <end position="499"/>
    </location>
</feature>
<dbReference type="Gene3D" id="3.60.60.10">
    <property type="entry name" value="Penicillin V Acylase, Chain A"/>
    <property type="match status" value="1"/>
</dbReference>
<dbReference type="STRING" id="3088.A0A383WC43"/>
<evidence type="ECO:0000256" key="2">
    <source>
        <dbReference type="SAM" id="SignalP"/>
    </source>
</evidence>
<name>A0A383WC43_TETOB</name>
<dbReference type="Gene3D" id="1.10.10.2120">
    <property type="match status" value="1"/>
</dbReference>
<reference evidence="4 5" key="1">
    <citation type="submission" date="2016-10" db="EMBL/GenBank/DDBJ databases">
        <authorList>
            <person name="Cai Z."/>
        </authorList>
    </citation>
    <scope>NUCLEOTIDE SEQUENCE [LARGE SCALE GENOMIC DNA]</scope>
</reference>
<sequence>MLPLALTLLLTGCHASPCQTTLTYKRDIPLVDVGCSSGSSSSNSSYSIGTAIGFATRQLIQERFRASKGLQECIAFAATPDGRRAVDTMLQLHTAHYPEYITELRGLADGAGVPFKQVLMANMRQELLALAQPHQQQHEDSCSDVLLSLPAPHGPPRHPAPTEGAQPPATTLIGHNEDMTRDTIGRIYFVRYNADASFPTAASAARRRTGSSSSSSRRLMRRQAAHQQTSSREGQQRNYGQPQLQTPAAGASPPPATASSFNRQGAWSSSSTTTSSSSRSSTGGLSWLGFVYAGELASSGFGFNSAGIGFSLNAVFPAAPLMPGFSRNFVSRQLLQARSIDEALAIISRPGQAVGHSYNLFDLHSRRPLNVEVGPGGASSVLEVRRGSFYFHANMFKHLVLRQRIDDSSFHREARALQLQAPRDAAELLGMLGDTADPEYPIYRHGNSTADAAVVTLCTALFDLEAGTMRVWTGNPGDASSRRLQLQFDLHTLQLLEEQ</sequence>
<dbReference type="InterPro" id="IPR005079">
    <property type="entry name" value="Peptidase_C45_hydrolase"/>
</dbReference>
<keyword evidence="2" id="KW-0732">Signal</keyword>
<feature type="region of interest" description="Disordered" evidence="1">
    <location>
        <begin position="199"/>
        <end position="281"/>
    </location>
</feature>
<feature type="signal peptide" evidence="2">
    <location>
        <begin position="1"/>
        <end position="15"/>
    </location>
</feature>
<dbReference type="EMBL" id="FNXT01001221">
    <property type="protein sequence ID" value="SZX74793.1"/>
    <property type="molecule type" value="Genomic_DNA"/>
</dbReference>
<dbReference type="NCBIfam" id="NF040521">
    <property type="entry name" value="C45_proenzyme"/>
    <property type="match status" value="1"/>
</dbReference>
<feature type="compositionally biased region" description="Low complexity" evidence="1">
    <location>
        <begin position="199"/>
        <end position="217"/>
    </location>
</feature>
<dbReference type="InterPro" id="IPR047801">
    <property type="entry name" value="Peptidase_C45"/>
</dbReference>
<evidence type="ECO:0000313" key="5">
    <source>
        <dbReference type="Proteomes" id="UP000256970"/>
    </source>
</evidence>
<proteinExistence type="predicted"/>
<dbReference type="PANTHER" id="PTHR34180:SF1">
    <property type="entry name" value="BETA-ALANYL-DOPAMINE_CARCININE HYDROLASE"/>
    <property type="match status" value="1"/>
</dbReference>
<protein>
    <recommendedName>
        <fullName evidence="3">Peptidase C45 hydrolase domain-containing protein</fullName>
    </recommendedName>
</protein>